<evidence type="ECO:0000313" key="3">
    <source>
        <dbReference type="Proteomes" id="UP000036520"/>
    </source>
</evidence>
<dbReference type="EMBL" id="CP012040">
    <property type="protein sequence ID" value="AKP53059.1"/>
    <property type="molecule type" value="Genomic_DNA"/>
</dbReference>
<evidence type="ECO:0000259" key="1">
    <source>
        <dbReference type="Pfam" id="PF03190"/>
    </source>
</evidence>
<dbReference type="Gene3D" id="1.50.10.10">
    <property type="match status" value="2"/>
</dbReference>
<keyword evidence="3" id="KW-1185">Reference proteome</keyword>
<sequence length="718" mass="82268">MCKSKVSNLYPFSYTKIGMIKDFPVLTILCLLFLLGLAACSQSKHENDNHAQTNALVNETSPYLLQHAHNPVDWVPWSEKALSIAEEQDKLVIVSIGYSSCHWCHVMEKESFENEEIAAFMNENFINIKVDREERPDVDMVYMTALQLMKGSGGWPLNVVTLPNGKPLYAGTYHSREEWQEVLTQVRDFYLENPAKASEYAERVANGVKEANQIQVVHDQEELPKEIAKDIVKQWRPLWDTVHGGDQGQQKFMMPSNLDFLMNYIALEGDEEAKVHIKKSLDKMAMGGIYDQIGGGFFRYSTDEEWKYPHFEKMLYDNAQMISIYSKAFQIFKSPLYKEVVITTIDFLEREMKDEAGGYFAALNADTDGEEGKYYIWNQEELAQTLGEDYPLFFSYYAINPKDVGENGNLVLYRHESDSLFSEGNGLTKNDLNVLKNRWKTLLLEKRAQRTKPDIDDKIITSWNALLINGYLDAYFAFEDHRYLARAIEVFHFINKNSLENLQLIHSYKKGGRKLEGFLEDYSFMVNALIKLYSATMDTSYLEKAEALHKEANQLFEDEASGLYRYNQNNVLISTLINTHDGVMPSPNAVMAENGFLLGHLLYEPKLIKKSKNMSSTILPLTTENPSGYGRWNNLLMNHTYPFYEIAVVGENAKNLLSSLQKAHLPNTLVVASPSESSLPLFLNRYVDKETYIYVCQNNTCNLPETAPEIVINQLKIH</sequence>
<dbReference type="Gene3D" id="3.40.30.10">
    <property type="entry name" value="Glutaredoxin"/>
    <property type="match status" value="1"/>
</dbReference>
<dbReference type="Pfam" id="PF03190">
    <property type="entry name" value="Thioredox_DsbH"/>
    <property type="match status" value="1"/>
</dbReference>
<dbReference type="InterPro" id="IPR024705">
    <property type="entry name" value="Ssp411"/>
</dbReference>
<dbReference type="STRING" id="320787.CA2015_3682"/>
<feature type="domain" description="Spermatogenesis-associated protein 20-like TRX" evidence="1">
    <location>
        <begin position="53"/>
        <end position="206"/>
    </location>
</feature>
<dbReference type="InterPro" id="IPR012341">
    <property type="entry name" value="6hp_glycosidase-like_sf"/>
</dbReference>
<dbReference type="SUPFAM" id="SSF52833">
    <property type="entry name" value="Thioredoxin-like"/>
    <property type="match status" value="1"/>
</dbReference>
<dbReference type="KEGG" id="camu:CA2015_3682"/>
<reference evidence="2 3" key="1">
    <citation type="submission" date="2015-07" db="EMBL/GenBank/DDBJ databases">
        <authorList>
            <person name="Kim K.M."/>
        </authorList>
    </citation>
    <scope>NUCLEOTIDE SEQUENCE [LARGE SCALE GENOMIC DNA]</scope>
    <source>
        <strain evidence="2 3">KCTC 12363</strain>
    </source>
</reference>
<evidence type="ECO:0000313" key="2">
    <source>
        <dbReference type="EMBL" id="AKP53059.1"/>
    </source>
</evidence>
<dbReference type="CDD" id="cd02955">
    <property type="entry name" value="SSP411"/>
    <property type="match status" value="1"/>
</dbReference>
<dbReference type="AlphaFoldDB" id="A0A0H4PFR8"/>
<proteinExistence type="predicted"/>
<dbReference type="Proteomes" id="UP000036520">
    <property type="component" value="Chromosome"/>
</dbReference>
<dbReference type="OrthoDB" id="9762614at2"/>
<dbReference type="InterPro" id="IPR004879">
    <property type="entry name" value="Ssp411-like_TRX"/>
</dbReference>
<dbReference type="PANTHER" id="PTHR42899:SF1">
    <property type="entry name" value="SPERMATOGENESIS-ASSOCIATED PROTEIN 20"/>
    <property type="match status" value="1"/>
</dbReference>
<dbReference type="SUPFAM" id="SSF48208">
    <property type="entry name" value="Six-hairpin glycosidases"/>
    <property type="match status" value="1"/>
</dbReference>
<dbReference type="GO" id="GO:0005975">
    <property type="term" value="P:carbohydrate metabolic process"/>
    <property type="evidence" value="ECO:0007669"/>
    <property type="project" value="InterPro"/>
</dbReference>
<dbReference type="InterPro" id="IPR008928">
    <property type="entry name" value="6-hairpin_glycosidase_sf"/>
</dbReference>
<dbReference type="InterPro" id="IPR036249">
    <property type="entry name" value="Thioredoxin-like_sf"/>
</dbReference>
<protein>
    <recommendedName>
        <fullName evidence="1">Spermatogenesis-associated protein 20-like TRX domain-containing protein</fullName>
    </recommendedName>
</protein>
<accession>A0A0H4PFR8</accession>
<name>A0A0H4PFR8_9BACT</name>
<gene>
    <name evidence="2" type="ORF">CA2015_3682</name>
</gene>
<dbReference type="PANTHER" id="PTHR42899">
    <property type="entry name" value="SPERMATOGENESIS-ASSOCIATED PROTEIN 20"/>
    <property type="match status" value="1"/>
</dbReference>
<dbReference type="PIRSF" id="PIRSF006402">
    <property type="entry name" value="UCP006402_thioredoxin"/>
    <property type="match status" value="1"/>
</dbReference>
<dbReference type="PATRIC" id="fig|320787.5.peg.4029"/>
<organism evidence="2 3">
    <name type="scientific">Cyclobacterium amurskyense</name>
    <dbReference type="NCBI Taxonomy" id="320787"/>
    <lineage>
        <taxon>Bacteria</taxon>
        <taxon>Pseudomonadati</taxon>
        <taxon>Bacteroidota</taxon>
        <taxon>Cytophagia</taxon>
        <taxon>Cytophagales</taxon>
        <taxon>Cyclobacteriaceae</taxon>
        <taxon>Cyclobacterium</taxon>
    </lineage>
</organism>